<evidence type="ECO:0000313" key="5">
    <source>
        <dbReference type="EMBL" id="KAA8497898.1"/>
    </source>
</evidence>
<dbReference type="InterPro" id="IPR051201">
    <property type="entry name" value="Chloro_Bact_Ser_Proteases"/>
</dbReference>
<dbReference type="InterPro" id="IPR036034">
    <property type="entry name" value="PDZ_sf"/>
</dbReference>
<dbReference type="InterPro" id="IPR009003">
    <property type="entry name" value="Peptidase_S1_PA"/>
</dbReference>
<dbReference type="OMA" id="EHNIAND"/>
<dbReference type="Proteomes" id="UP000324585">
    <property type="component" value="Unassembled WGS sequence"/>
</dbReference>
<dbReference type="OrthoDB" id="4217619at2759"/>
<gene>
    <name evidence="5" type="ORF">FVE85_5483</name>
</gene>
<feature type="domain" description="PDZ" evidence="4">
    <location>
        <begin position="276"/>
        <end position="351"/>
    </location>
</feature>
<dbReference type="SUPFAM" id="SSF50494">
    <property type="entry name" value="Trypsin-like serine proteases"/>
    <property type="match status" value="1"/>
</dbReference>
<dbReference type="Pfam" id="PF13180">
    <property type="entry name" value="PDZ_2"/>
    <property type="match status" value="1"/>
</dbReference>
<dbReference type="PANTHER" id="PTHR43343">
    <property type="entry name" value="PEPTIDASE S12"/>
    <property type="match status" value="1"/>
</dbReference>
<evidence type="ECO:0000256" key="3">
    <source>
        <dbReference type="ARBA" id="ARBA00022801"/>
    </source>
</evidence>
<dbReference type="Gene3D" id="2.30.42.10">
    <property type="match status" value="1"/>
</dbReference>
<dbReference type="AlphaFoldDB" id="A0A5J4Z3V3"/>
<dbReference type="SMART" id="SM00228">
    <property type="entry name" value="PDZ"/>
    <property type="match status" value="1"/>
</dbReference>
<dbReference type="InterPro" id="IPR001478">
    <property type="entry name" value="PDZ"/>
</dbReference>
<comment type="similarity">
    <text evidence="1">Belongs to the peptidase S1C family.</text>
</comment>
<dbReference type="InterPro" id="IPR043504">
    <property type="entry name" value="Peptidase_S1_PA_chymotrypsin"/>
</dbReference>
<sequence>MSRGDIQFGKMEPEVEGQIQWCASATSAPSAAVPELVVPKTQTWSESQAAQLVFADEQHASRIFEHARHSVIHISTVLQQQQHRGGVEAKGAGTGFIWDEHGHAITNWHVVRDAAEIQVRFSSLQPGLYYSASVLGRDAFRDIAVIELVRPSSKVIADALPPLPPPLPRLKDSAGLRVGQRVYAIGNPFGLEFTLTAGIISGLGREIAAAGKRVRPMFNVIQTDAAINPGNSGGPLINSSGQVIGVNCAIASNSGTFAGVGFALPMNSVVRAAEEILEHGRVRHTYLGLGFAPDVLSRQMGIETGLLVLSVRENGPAARAGVVATVRAPNGRLVLGDIVLSLNEVAVNGINDVFRYLENTQVGDALRICVLRNGEKVNLEVELDEAPDMDSLVHAPLRPHHRL</sequence>
<protein>
    <submittedName>
        <fullName evidence="5">Protease Do-like 1, chloroplastic</fullName>
    </submittedName>
</protein>
<dbReference type="Pfam" id="PF13365">
    <property type="entry name" value="Trypsin_2"/>
    <property type="match status" value="1"/>
</dbReference>
<dbReference type="PANTHER" id="PTHR43343:SF3">
    <property type="entry name" value="PROTEASE DO-LIKE 8, CHLOROPLASTIC"/>
    <property type="match status" value="1"/>
</dbReference>
<dbReference type="GO" id="GO:0004252">
    <property type="term" value="F:serine-type endopeptidase activity"/>
    <property type="evidence" value="ECO:0007669"/>
    <property type="project" value="InterPro"/>
</dbReference>
<dbReference type="Gene3D" id="2.40.10.10">
    <property type="entry name" value="Trypsin-like serine proteases"/>
    <property type="match status" value="2"/>
</dbReference>
<reference evidence="6" key="1">
    <citation type="journal article" date="2019" name="Nat. Commun.">
        <title>Expansion of phycobilisome linker gene families in mesophilic red algae.</title>
        <authorList>
            <person name="Lee J."/>
            <person name="Kim D."/>
            <person name="Bhattacharya D."/>
            <person name="Yoon H.S."/>
        </authorList>
    </citation>
    <scope>NUCLEOTIDE SEQUENCE [LARGE SCALE GENOMIC DNA]</scope>
    <source>
        <strain evidence="6">CCMP 1328</strain>
    </source>
</reference>
<dbReference type="PRINTS" id="PR00834">
    <property type="entry name" value="PROTEASES2C"/>
</dbReference>
<organism evidence="5 6">
    <name type="scientific">Porphyridium purpureum</name>
    <name type="common">Red alga</name>
    <name type="synonym">Porphyridium cruentum</name>
    <dbReference type="NCBI Taxonomy" id="35688"/>
    <lineage>
        <taxon>Eukaryota</taxon>
        <taxon>Rhodophyta</taxon>
        <taxon>Bangiophyceae</taxon>
        <taxon>Porphyridiales</taxon>
        <taxon>Porphyridiaceae</taxon>
        <taxon>Porphyridium</taxon>
    </lineage>
</organism>
<proteinExistence type="inferred from homology"/>
<keyword evidence="3" id="KW-0378">Hydrolase</keyword>
<comment type="caution">
    <text evidence="5">The sequence shown here is derived from an EMBL/GenBank/DDBJ whole genome shotgun (WGS) entry which is preliminary data.</text>
</comment>
<dbReference type="SUPFAM" id="SSF50156">
    <property type="entry name" value="PDZ domain-like"/>
    <property type="match status" value="1"/>
</dbReference>
<evidence type="ECO:0000259" key="4">
    <source>
        <dbReference type="PROSITE" id="PS50106"/>
    </source>
</evidence>
<accession>A0A5J4Z3V3</accession>
<dbReference type="PROSITE" id="PS50106">
    <property type="entry name" value="PDZ"/>
    <property type="match status" value="1"/>
</dbReference>
<dbReference type="InterPro" id="IPR001940">
    <property type="entry name" value="Peptidase_S1C"/>
</dbReference>
<name>A0A5J4Z3V3_PORPP</name>
<keyword evidence="2 5" id="KW-0645">Protease</keyword>
<evidence type="ECO:0000313" key="6">
    <source>
        <dbReference type="Proteomes" id="UP000324585"/>
    </source>
</evidence>
<evidence type="ECO:0000256" key="2">
    <source>
        <dbReference type="ARBA" id="ARBA00022670"/>
    </source>
</evidence>
<dbReference type="EMBL" id="VRMN01000001">
    <property type="protein sequence ID" value="KAA8497898.1"/>
    <property type="molecule type" value="Genomic_DNA"/>
</dbReference>
<evidence type="ECO:0000256" key="1">
    <source>
        <dbReference type="ARBA" id="ARBA00010541"/>
    </source>
</evidence>
<keyword evidence="6" id="KW-1185">Reference proteome</keyword>
<dbReference type="GO" id="GO:0006508">
    <property type="term" value="P:proteolysis"/>
    <property type="evidence" value="ECO:0007669"/>
    <property type="project" value="UniProtKB-KW"/>
</dbReference>